<evidence type="ECO:0000313" key="2">
    <source>
        <dbReference type="Proteomes" id="UP001057402"/>
    </source>
</evidence>
<dbReference type="Proteomes" id="UP001057402">
    <property type="component" value="Chromosome 7"/>
</dbReference>
<evidence type="ECO:0000313" key="1">
    <source>
        <dbReference type="EMBL" id="KAI4342491.1"/>
    </source>
</evidence>
<reference evidence="2" key="1">
    <citation type="journal article" date="2023" name="Front. Plant Sci.">
        <title>Chromosomal-level genome assembly of Melastoma candidum provides insights into trichome evolution.</title>
        <authorList>
            <person name="Zhong Y."/>
            <person name="Wu W."/>
            <person name="Sun C."/>
            <person name="Zou P."/>
            <person name="Liu Y."/>
            <person name="Dai S."/>
            <person name="Zhou R."/>
        </authorList>
    </citation>
    <scope>NUCLEOTIDE SEQUENCE [LARGE SCALE GENOMIC DNA]</scope>
</reference>
<proteinExistence type="predicted"/>
<dbReference type="EMBL" id="CM042886">
    <property type="protein sequence ID" value="KAI4342491.1"/>
    <property type="molecule type" value="Genomic_DNA"/>
</dbReference>
<accession>A0ACB9P2K7</accession>
<sequence>MDSPKEDLMKGKRKLNHFLGFANISNSIVLEVGKRIIKKIVSKQSSDDSCVTHFGNTTDDVPDNSVSDSLPSLTCGSTIAPQNNGADDAPDLNEESELASFRRAATMLFFEGHCNCRHVVPIGSRFQAEIPPLESDYAKNKQMLGMQRMSRNHSKGRLGRVNKVENGPGKPYRQGRMI</sequence>
<gene>
    <name evidence="1" type="ORF">MLD38_027117</name>
</gene>
<keyword evidence="2" id="KW-1185">Reference proteome</keyword>
<name>A0ACB9P2K7_9MYRT</name>
<comment type="caution">
    <text evidence="1">The sequence shown here is derived from an EMBL/GenBank/DDBJ whole genome shotgun (WGS) entry which is preliminary data.</text>
</comment>
<organism evidence="1 2">
    <name type="scientific">Melastoma candidum</name>
    <dbReference type="NCBI Taxonomy" id="119954"/>
    <lineage>
        <taxon>Eukaryota</taxon>
        <taxon>Viridiplantae</taxon>
        <taxon>Streptophyta</taxon>
        <taxon>Embryophyta</taxon>
        <taxon>Tracheophyta</taxon>
        <taxon>Spermatophyta</taxon>
        <taxon>Magnoliopsida</taxon>
        <taxon>eudicotyledons</taxon>
        <taxon>Gunneridae</taxon>
        <taxon>Pentapetalae</taxon>
        <taxon>rosids</taxon>
        <taxon>malvids</taxon>
        <taxon>Myrtales</taxon>
        <taxon>Melastomataceae</taxon>
        <taxon>Melastomatoideae</taxon>
        <taxon>Melastomateae</taxon>
        <taxon>Melastoma</taxon>
    </lineage>
</organism>
<protein>
    <submittedName>
        <fullName evidence="1">Uncharacterized protein</fullName>
    </submittedName>
</protein>